<dbReference type="Proteomes" id="UP001527925">
    <property type="component" value="Unassembled WGS sequence"/>
</dbReference>
<keyword evidence="3" id="KW-1185">Reference proteome</keyword>
<proteinExistence type="predicted"/>
<dbReference type="InterPro" id="IPR052050">
    <property type="entry name" value="SecEffector_AnkRepeat"/>
</dbReference>
<gene>
    <name evidence="2" type="ORF">HK105_201323</name>
</gene>
<dbReference type="InterPro" id="IPR002110">
    <property type="entry name" value="Ankyrin_rpt"/>
</dbReference>
<sequence length="450" mass="50343">MSATGAALMDRKHSQPDGVLGKKSSKGRLAVQRSHWDRLPLELHLQIVEAAGLLTQLTFGLIRDVEALRIEQQIALWREALALNWQGNLAQLPKRQLFRLPAHVYWVVSSRTTFERLRRLGGHSAELLWHIPARNRWDDLTRTIPLHELCSIAAASGALSLLRHLIASSSSAILGTQHLLAAVRGGHLEIVKLFHDVSREAPDNHRHNALDCAWSPVIMEEAASYGHIDIVEWMSANRREGCTSDAMDGAAANGHLRMVRWLHSNRSEGFTTQAMDGAAANGHVEVVAFLHEHRVEGCTRDAMDMAARGGHLEVVQYLHANRTEGCTHRAMDWAAGRGHLATVAWLHENRSEGCTTEAMDAAALWGHVHVLEWLHTHRNEGCSKRAIVHAANHGRVEAIRWLLKSIKNVDWDYFDAIAKARMRQDDEACELLVEHFFEGGASNPEYDAWC</sequence>
<dbReference type="SUPFAM" id="SSF48403">
    <property type="entry name" value="Ankyrin repeat"/>
    <property type="match status" value="1"/>
</dbReference>
<evidence type="ECO:0000256" key="1">
    <source>
        <dbReference type="SAM" id="MobiDB-lite"/>
    </source>
</evidence>
<comment type="caution">
    <text evidence="2">The sequence shown here is derived from an EMBL/GenBank/DDBJ whole genome shotgun (WGS) entry which is preliminary data.</text>
</comment>
<dbReference type="PANTHER" id="PTHR46586:SF3">
    <property type="entry name" value="ANKYRIN REPEAT-CONTAINING PROTEIN"/>
    <property type="match status" value="1"/>
</dbReference>
<dbReference type="PANTHER" id="PTHR46586">
    <property type="entry name" value="ANKYRIN REPEAT-CONTAINING PROTEIN"/>
    <property type="match status" value="1"/>
</dbReference>
<evidence type="ECO:0008006" key="4">
    <source>
        <dbReference type="Google" id="ProtNLM"/>
    </source>
</evidence>
<feature type="region of interest" description="Disordered" evidence="1">
    <location>
        <begin position="1"/>
        <end position="25"/>
    </location>
</feature>
<dbReference type="InterPro" id="IPR036770">
    <property type="entry name" value="Ankyrin_rpt-contain_sf"/>
</dbReference>
<organism evidence="2 3">
    <name type="scientific">Polyrhizophydium stewartii</name>
    <dbReference type="NCBI Taxonomy" id="2732419"/>
    <lineage>
        <taxon>Eukaryota</taxon>
        <taxon>Fungi</taxon>
        <taxon>Fungi incertae sedis</taxon>
        <taxon>Chytridiomycota</taxon>
        <taxon>Chytridiomycota incertae sedis</taxon>
        <taxon>Chytridiomycetes</taxon>
        <taxon>Rhizophydiales</taxon>
        <taxon>Rhizophydiales incertae sedis</taxon>
        <taxon>Polyrhizophydium</taxon>
    </lineage>
</organism>
<dbReference type="Pfam" id="PF13637">
    <property type="entry name" value="Ank_4"/>
    <property type="match status" value="2"/>
</dbReference>
<evidence type="ECO:0000313" key="3">
    <source>
        <dbReference type="Proteomes" id="UP001527925"/>
    </source>
</evidence>
<accession>A0ABR4NHP5</accession>
<dbReference type="Gene3D" id="1.25.40.20">
    <property type="entry name" value="Ankyrin repeat-containing domain"/>
    <property type="match status" value="3"/>
</dbReference>
<dbReference type="EMBL" id="JADGIZ020000004">
    <property type="protein sequence ID" value="KAL2919053.1"/>
    <property type="molecule type" value="Genomic_DNA"/>
</dbReference>
<reference evidence="2 3" key="1">
    <citation type="submission" date="2023-09" db="EMBL/GenBank/DDBJ databases">
        <title>Pangenome analysis of Batrachochytrium dendrobatidis and related Chytrids.</title>
        <authorList>
            <person name="Yacoub M.N."/>
            <person name="Stajich J.E."/>
            <person name="James T.Y."/>
        </authorList>
    </citation>
    <scope>NUCLEOTIDE SEQUENCE [LARGE SCALE GENOMIC DNA]</scope>
    <source>
        <strain evidence="2 3">JEL0888</strain>
    </source>
</reference>
<evidence type="ECO:0000313" key="2">
    <source>
        <dbReference type="EMBL" id="KAL2919053.1"/>
    </source>
</evidence>
<name>A0ABR4NHP5_9FUNG</name>
<protein>
    <recommendedName>
        <fullName evidence="4">Ankyrin repeat protein</fullName>
    </recommendedName>
</protein>